<feature type="transmembrane region" description="Helical" evidence="6">
    <location>
        <begin position="48"/>
        <end position="70"/>
    </location>
</feature>
<feature type="transmembrane region" description="Helical" evidence="6">
    <location>
        <begin position="339"/>
        <end position="355"/>
    </location>
</feature>
<keyword evidence="2" id="KW-1003">Cell membrane</keyword>
<dbReference type="AlphaFoldDB" id="A0A0R1P477"/>
<feature type="transmembrane region" description="Helical" evidence="6">
    <location>
        <begin position="392"/>
        <end position="414"/>
    </location>
</feature>
<feature type="transmembrane region" description="Helical" evidence="6">
    <location>
        <begin position="12"/>
        <end position="36"/>
    </location>
</feature>
<dbReference type="STRING" id="1423746.FD27_GL000942"/>
<dbReference type="InterPro" id="IPR002797">
    <property type="entry name" value="Polysacc_synth"/>
</dbReference>
<evidence type="ECO:0000256" key="2">
    <source>
        <dbReference type="ARBA" id="ARBA00022475"/>
    </source>
</evidence>
<feature type="transmembrane region" description="Helical" evidence="6">
    <location>
        <begin position="426"/>
        <end position="443"/>
    </location>
</feature>
<dbReference type="EMBL" id="AZER01000016">
    <property type="protein sequence ID" value="KRL27190.1"/>
    <property type="molecule type" value="Genomic_DNA"/>
</dbReference>
<name>A0A0R1P477_9LACO</name>
<dbReference type="OrthoDB" id="385011at2"/>
<reference evidence="7 8" key="1">
    <citation type="journal article" date="2015" name="Genome Announc.">
        <title>Expanding the biotechnology potential of lactobacilli through comparative genomics of 213 strains and associated genera.</title>
        <authorList>
            <person name="Sun Z."/>
            <person name="Harris H.M."/>
            <person name="McCann A."/>
            <person name="Guo C."/>
            <person name="Argimon S."/>
            <person name="Zhang W."/>
            <person name="Yang X."/>
            <person name="Jeffery I.B."/>
            <person name="Cooney J.C."/>
            <person name="Kagawa T.F."/>
            <person name="Liu W."/>
            <person name="Song Y."/>
            <person name="Salvetti E."/>
            <person name="Wrobel A."/>
            <person name="Rasinkangas P."/>
            <person name="Parkhill J."/>
            <person name="Rea M.C."/>
            <person name="O'Sullivan O."/>
            <person name="Ritari J."/>
            <person name="Douillard F.P."/>
            <person name="Paul Ross R."/>
            <person name="Yang R."/>
            <person name="Briner A.E."/>
            <person name="Felis G.E."/>
            <person name="de Vos W.M."/>
            <person name="Barrangou R."/>
            <person name="Klaenhammer T.R."/>
            <person name="Caufield P.W."/>
            <person name="Cui Y."/>
            <person name="Zhang H."/>
            <person name="O'Toole P.W."/>
        </authorList>
    </citation>
    <scope>NUCLEOTIDE SEQUENCE [LARGE SCALE GENOMIC DNA]</scope>
    <source>
        <strain evidence="7 8">DSM 13145</strain>
    </source>
</reference>
<feature type="transmembrane region" description="Helical" evidence="6">
    <location>
        <begin position="152"/>
        <end position="173"/>
    </location>
</feature>
<sequence length="480" mass="55982">MEEISVKITSFLKNLMTIMFSNGILLVSQVFVGILLPRILYVSDFGNYRIFMLYCTYASLLHFGFVDGVLVKYGGVNSSTLKKGELSQLFSFFICLEIIISIIIMTTSLFALNGKYKIIFVAVGIYTVIFNVVTFFQFLSQALMKFGMVARINSALAVLNTFNIGIPLIFLHFYIIKEFTYCDYLVLYLTSYIIILFIYIYSFTVKERIVWFTLKFNKKSIINIFKIGFPITVASQIANVTLNLDNQFVSLFFSTDNFAKYSFSYNLISLTISIVLAISTVLFPYLNRQNRKTLIHNYTQNMAFMLLFIYLTLISYYPIEWIIKFILPEYYDSLGYFRILLPGVAITTSITTIIFNHYKVTGEMNTYLKNGIISLLLSLVLYFVSYEQFHSIYALAFASLIALFIWFFLEDYSFRKRHNIIRFNEYTYIILVTSFFQLVTFIFNNLASFILYLLGYVFLSYLFERQYLNKALVIIRHLVS</sequence>
<accession>A0A0R1P477</accession>
<dbReference type="Pfam" id="PF01943">
    <property type="entry name" value="Polysacc_synt"/>
    <property type="match status" value="1"/>
</dbReference>
<evidence type="ECO:0000256" key="3">
    <source>
        <dbReference type="ARBA" id="ARBA00022692"/>
    </source>
</evidence>
<feature type="transmembrane region" description="Helical" evidence="6">
    <location>
        <begin position="264"/>
        <end position="286"/>
    </location>
</feature>
<evidence type="ECO:0000256" key="1">
    <source>
        <dbReference type="ARBA" id="ARBA00004651"/>
    </source>
</evidence>
<evidence type="ECO:0000256" key="5">
    <source>
        <dbReference type="ARBA" id="ARBA00023136"/>
    </source>
</evidence>
<gene>
    <name evidence="7" type="ORF">FD27_GL000942</name>
</gene>
<feature type="transmembrane region" description="Helical" evidence="6">
    <location>
        <begin position="90"/>
        <end position="112"/>
    </location>
</feature>
<evidence type="ECO:0008006" key="9">
    <source>
        <dbReference type="Google" id="ProtNLM"/>
    </source>
</evidence>
<evidence type="ECO:0000313" key="7">
    <source>
        <dbReference type="EMBL" id="KRL27190.1"/>
    </source>
</evidence>
<keyword evidence="5 6" id="KW-0472">Membrane</keyword>
<dbReference type="PANTHER" id="PTHR30250">
    <property type="entry name" value="PST FAMILY PREDICTED COLANIC ACID TRANSPORTER"/>
    <property type="match status" value="1"/>
</dbReference>
<dbReference type="GO" id="GO:0005886">
    <property type="term" value="C:plasma membrane"/>
    <property type="evidence" value="ECO:0007669"/>
    <property type="project" value="UniProtKB-SubCell"/>
</dbReference>
<feature type="transmembrane region" description="Helical" evidence="6">
    <location>
        <begin position="118"/>
        <end position="140"/>
    </location>
</feature>
<proteinExistence type="predicted"/>
<evidence type="ECO:0000256" key="6">
    <source>
        <dbReference type="SAM" id="Phobius"/>
    </source>
</evidence>
<feature type="transmembrane region" description="Helical" evidence="6">
    <location>
        <begin position="449"/>
        <end position="468"/>
    </location>
</feature>
<comment type="caution">
    <text evidence="7">The sequence shown here is derived from an EMBL/GenBank/DDBJ whole genome shotgun (WGS) entry which is preliminary data.</text>
</comment>
<keyword evidence="8" id="KW-1185">Reference proteome</keyword>
<dbReference type="PATRIC" id="fig|1423746.3.peg.956"/>
<dbReference type="PANTHER" id="PTHR30250:SF11">
    <property type="entry name" value="O-ANTIGEN TRANSPORTER-RELATED"/>
    <property type="match status" value="1"/>
</dbReference>
<dbReference type="Proteomes" id="UP000051445">
    <property type="component" value="Unassembled WGS sequence"/>
</dbReference>
<keyword evidence="4 6" id="KW-1133">Transmembrane helix</keyword>
<organism evidence="7 8">
    <name type="scientific">Limosilactobacillus frumenti DSM 13145</name>
    <dbReference type="NCBI Taxonomy" id="1423746"/>
    <lineage>
        <taxon>Bacteria</taxon>
        <taxon>Bacillati</taxon>
        <taxon>Bacillota</taxon>
        <taxon>Bacilli</taxon>
        <taxon>Lactobacillales</taxon>
        <taxon>Lactobacillaceae</taxon>
        <taxon>Limosilactobacillus</taxon>
    </lineage>
</organism>
<dbReference type="InterPro" id="IPR050833">
    <property type="entry name" value="Poly_Biosynth_Transport"/>
</dbReference>
<comment type="subcellular location">
    <subcellularLocation>
        <location evidence="1">Cell membrane</location>
        <topology evidence="1">Multi-pass membrane protein</topology>
    </subcellularLocation>
</comment>
<keyword evidence="3 6" id="KW-0812">Transmembrane</keyword>
<feature type="transmembrane region" description="Helical" evidence="6">
    <location>
        <begin position="367"/>
        <end position="386"/>
    </location>
</feature>
<feature type="transmembrane region" description="Helical" evidence="6">
    <location>
        <begin position="185"/>
        <end position="203"/>
    </location>
</feature>
<evidence type="ECO:0000313" key="8">
    <source>
        <dbReference type="Proteomes" id="UP000051445"/>
    </source>
</evidence>
<feature type="transmembrane region" description="Helical" evidence="6">
    <location>
        <begin position="298"/>
        <end position="319"/>
    </location>
</feature>
<protein>
    <recommendedName>
        <fullName evidence="9">Polysaccharide biosynthesis protein</fullName>
    </recommendedName>
</protein>
<evidence type="ECO:0000256" key="4">
    <source>
        <dbReference type="ARBA" id="ARBA00022989"/>
    </source>
</evidence>